<comment type="caution">
    <text evidence="1">The sequence shown here is derived from an EMBL/GenBank/DDBJ whole genome shotgun (WGS) entry which is preliminary data.</text>
</comment>
<evidence type="ECO:0000313" key="2">
    <source>
        <dbReference type="Proteomes" id="UP000683000"/>
    </source>
</evidence>
<accession>A0A8I3ABN7</accession>
<organism evidence="1 2">
    <name type="scientific">Boletus reticuloceps</name>
    <dbReference type="NCBI Taxonomy" id="495285"/>
    <lineage>
        <taxon>Eukaryota</taxon>
        <taxon>Fungi</taxon>
        <taxon>Dikarya</taxon>
        <taxon>Basidiomycota</taxon>
        <taxon>Agaricomycotina</taxon>
        <taxon>Agaricomycetes</taxon>
        <taxon>Agaricomycetidae</taxon>
        <taxon>Boletales</taxon>
        <taxon>Boletineae</taxon>
        <taxon>Boletaceae</taxon>
        <taxon>Boletoideae</taxon>
        <taxon>Boletus</taxon>
    </lineage>
</organism>
<name>A0A8I3ABN7_9AGAM</name>
<dbReference type="OrthoDB" id="2804377at2759"/>
<dbReference type="EMBL" id="JAGFBS010000011">
    <property type="protein sequence ID" value="KAG6376761.1"/>
    <property type="molecule type" value="Genomic_DNA"/>
</dbReference>
<dbReference type="AlphaFoldDB" id="A0A8I3ABN7"/>
<sequence>MSSPPSSSSKKKNSSSFLERSNNSGFKFIINTAVLQNRQALQTVTALKELPSVLIPSNDRRVPFPSRMHYGYPLEIERMDELLEQKLGAEPGIDANSLGVLTHLRSEVLHYNVDFQTVYLDGTDSMFFLTICSNWEPVPADRLEAVMKKLKDFLEVDEGPVWCLDTAYHYWRKC</sequence>
<evidence type="ECO:0000313" key="1">
    <source>
        <dbReference type="EMBL" id="KAG6376761.1"/>
    </source>
</evidence>
<reference evidence="1" key="1">
    <citation type="submission" date="2021-03" db="EMBL/GenBank/DDBJ databases">
        <title>Evolutionary innovations through gain and loss of genes in the ectomycorrhizal Boletales.</title>
        <authorList>
            <person name="Wu G."/>
            <person name="Miyauchi S."/>
            <person name="Morin E."/>
            <person name="Yang Z.-L."/>
            <person name="Xu J."/>
            <person name="Martin F.M."/>
        </authorList>
    </citation>
    <scope>NUCLEOTIDE SEQUENCE</scope>
    <source>
        <strain evidence="1">BR01</strain>
    </source>
</reference>
<proteinExistence type="predicted"/>
<keyword evidence="2" id="KW-1185">Reference proteome</keyword>
<gene>
    <name evidence="1" type="ORF">JVT61DRAFT_1783</name>
</gene>
<protein>
    <submittedName>
        <fullName evidence="1">Uncharacterized protein</fullName>
    </submittedName>
</protein>
<dbReference type="Proteomes" id="UP000683000">
    <property type="component" value="Unassembled WGS sequence"/>
</dbReference>